<feature type="compositionally biased region" description="Low complexity" evidence="2">
    <location>
        <begin position="380"/>
        <end position="456"/>
    </location>
</feature>
<dbReference type="EMBL" id="KK100680">
    <property type="protein sequence ID" value="KIZ04347.1"/>
    <property type="molecule type" value="Genomic_DNA"/>
</dbReference>
<keyword evidence="1" id="KW-0945">Host-virus interaction</keyword>
<feature type="compositionally biased region" description="Pro residues" evidence="2">
    <location>
        <begin position="173"/>
        <end position="185"/>
    </location>
</feature>
<proteinExistence type="predicted"/>
<feature type="compositionally biased region" description="Pro residues" evidence="2">
    <location>
        <begin position="825"/>
        <end position="849"/>
    </location>
</feature>
<feature type="compositionally biased region" description="Pro residues" evidence="2">
    <location>
        <begin position="195"/>
        <end position="216"/>
    </location>
</feature>
<dbReference type="GeneID" id="25736492"/>
<dbReference type="PANTHER" id="PTHR13037:SF24">
    <property type="entry name" value="POLYCOMB PROTEIN PCL-RELATED"/>
    <property type="match status" value="1"/>
</dbReference>
<reference evidence="3 4" key="1">
    <citation type="journal article" date="2013" name="BMC Genomics">
        <title>Reconstruction of the lipid metabolism for the microalga Monoraphidium neglectum from its genome sequence reveals characteristics suitable for biofuel production.</title>
        <authorList>
            <person name="Bogen C."/>
            <person name="Al-Dilaimi A."/>
            <person name="Albersmeier A."/>
            <person name="Wichmann J."/>
            <person name="Grundmann M."/>
            <person name="Rupp O."/>
            <person name="Lauersen K.J."/>
            <person name="Blifernez-Klassen O."/>
            <person name="Kalinowski J."/>
            <person name="Goesmann A."/>
            <person name="Mussgnug J.H."/>
            <person name="Kruse O."/>
        </authorList>
    </citation>
    <scope>NUCLEOTIDE SEQUENCE [LARGE SCALE GENOMIC DNA]</scope>
    <source>
        <strain evidence="3 4">SAG 48.87</strain>
    </source>
</reference>
<dbReference type="RefSeq" id="XP_013903366.1">
    <property type="nucleotide sequence ID" value="XM_014047912.1"/>
</dbReference>
<organism evidence="3 4">
    <name type="scientific">Monoraphidium neglectum</name>
    <dbReference type="NCBI Taxonomy" id="145388"/>
    <lineage>
        <taxon>Eukaryota</taxon>
        <taxon>Viridiplantae</taxon>
        <taxon>Chlorophyta</taxon>
        <taxon>core chlorophytes</taxon>
        <taxon>Chlorophyceae</taxon>
        <taxon>CS clade</taxon>
        <taxon>Sphaeropleales</taxon>
        <taxon>Selenastraceae</taxon>
        <taxon>Monoraphidium</taxon>
    </lineage>
</organism>
<feature type="compositionally biased region" description="Pro residues" evidence="2">
    <location>
        <begin position="1377"/>
        <end position="1389"/>
    </location>
</feature>
<feature type="region of interest" description="Disordered" evidence="2">
    <location>
        <begin position="124"/>
        <end position="237"/>
    </location>
</feature>
<feature type="region of interest" description="Disordered" evidence="2">
    <location>
        <begin position="818"/>
        <end position="861"/>
    </location>
</feature>
<sequence length="1427" mass="144597">MNTSQPVLTFKVPADFNPNENYLILAIHGNWEQPYGPEHPAAFDVALLDAQDEAVLAFGNPKLDQRTRNRNLGTNFGIHYKTRFTDVDLLPGTGVVVRLTVVSSSMWDAEVSVRLYWTPPPLPSPSPLPASPSPSPSTDASPSPSPAPASPSPVIPSASPSPSPSTEGGRSPSPSPPLAPSPSPEEPQASRSPAPEEPSPSPSVVPSPTPAAPSPSPSTAGNGTRHTPRLIAPDATEVPIPHETLVLTFVSAPITMASSSAEPADPISAMDFWVPADWPPPSSFSQVELKVQGTWAPTNISNPDPSWATVGVPLAPLGAAHAADAWLAVEQSSLATRLVDGQQDSPSPSPAAEDSPSTSPAVEDSPKPSPPVEDSPSPSPAVEDSPSPSPAVEDSPSPSPAVQDSPSPSPAAQDSPSPSPAAEDSPSPSPAVEDSPSPSPAVEDSPSPSPAVEDSPSPSPAVQDSPSPSPPANSPANSPAPELCGSARVDAARAAVCGAGSPSCGDLAATGVLSGSDCSPERAAESTAPSSVSALTFYADTSSGTIEAISATTAATTKVFGSADASIQAASQPSGDATAVTPAPPLQPVLSVDLSHPVTEMTAWVYASTPTDQLQGAAAKAAVEDPNTASRRRLLGELSRAVRARHLLAKPAAETAAPVAAAMASSNGASSAAPHEHKKAGVVGIRVVTQGAPGAPPHVMEWGMVQPEDQQSAAGGIKRIKMDVGSGKLAGVAFFEGSANSQDKKDQAFGFTFFKLPPGSRAGCNSVIAPFGMCGGVPADCITSKKCSEVPRPGACCTDGFDCLSDATGTAPLRCLPPLGTASPSPSPLPSRSPSPSPSTLPPASPSPGPSDDDNEAPADPQPLLLETKATYTMPHPVNAGHASGKAATTTLMHARTPDALVPENSRLTLTLSGAWKAADGSEPDSRSGRVVIALPPGPQNATRPALAATLASQFSDADGGSSDFSYSVSWNNLTAMRPGDQLTVLTQTRGGRFTQLLAKVEIVWIASQLQQQQPQHPAHGHGKASPSPVAAPSPSPTPGGALADESTTVVATPAPVHFNGKGLTASASNLTFWPLLNFTVPPAFNPLNNYVELWTRGEWVADSSAAAGAPLGVVGVAYNGTLLAYAVASHYTDHAGRSASFSFGTRFGNVSLPAGAVAEIWAGMRAGHFRALSASASLTWSPAEGDATLPASSDGDAAQNGALSPAIEQKATVAMANTRTFAAPAKTASKPNVAAILNFTAPPGFNKAENTVEMWLTGQWDSIAGGKGSNPAKQPPIGGVALVRDGQVLAYTFPSDEAKAQGGKFFYGAVWQNVGLPSDGIVEVWAGMQGGAFKGLHVNITLHWTPGGDGSDPLQPPSAPVDGNPLSDNTTLQSPSPLPAGPEVPALPSPAVAPGQLNAISADTATAPAAGGAAAAACKLKLAPGK</sequence>
<feature type="compositionally biased region" description="Polar residues" evidence="2">
    <location>
        <begin position="1367"/>
        <end position="1376"/>
    </location>
</feature>
<evidence type="ECO:0000256" key="1">
    <source>
        <dbReference type="ARBA" id="ARBA00022581"/>
    </source>
</evidence>
<feature type="region of interest" description="Disordered" evidence="2">
    <location>
        <begin position="1012"/>
        <end position="1046"/>
    </location>
</feature>
<feature type="region of interest" description="Disordered" evidence="2">
    <location>
        <begin position="337"/>
        <end position="483"/>
    </location>
</feature>
<name>A0A0D2MUZ6_9CHLO</name>
<dbReference type="Proteomes" id="UP000054498">
    <property type="component" value="Unassembled WGS sequence"/>
</dbReference>
<feature type="compositionally biased region" description="Low complexity" evidence="2">
    <location>
        <begin position="350"/>
        <end position="363"/>
    </location>
</feature>
<dbReference type="PRINTS" id="PR01217">
    <property type="entry name" value="PRICHEXTENSN"/>
</dbReference>
<keyword evidence="4" id="KW-1185">Reference proteome</keyword>
<feature type="compositionally biased region" description="Pro residues" evidence="2">
    <location>
        <begin position="367"/>
        <end position="379"/>
    </location>
</feature>
<dbReference type="KEGG" id="mng:MNEG_3614"/>
<evidence type="ECO:0000256" key="2">
    <source>
        <dbReference type="SAM" id="MobiDB-lite"/>
    </source>
</evidence>
<feature type="region of interest" description="Disordered" evidence="2">
    <location>
        <begin position="1348"/>
        <end position="1395"/>
    </location>
</feature>
<accession>A0A0D2MUZ6</accession>
<feature type="compositionally biased region" description="Pro residues" evidence="2">
    <location>
        <begin position="124"/>
        <end position="135"/>
    </location>
</feature>
<gene>
    <name evidence="3" type="ORF">MNEG_3614</name>
</gene>
<evidence type="ECO:0000313" key="3">
    <source>
        <dbReference type="EMBL" id="KIZ04347.1"/>
    </source>
</evidence>
<dbReference type="OrthoDB" id="549869at2759"/>
<evidence type="ECO:0000313" key="4">
    <source>
        <dbReference type="Proteomes" id="UP000054498"/>
    </source>
</evidence>
<feature type="compositionally biased region" description="Pro residues" evidence="2">
    <location>
        <begin position="143"/>
        <end position="163"/>
    </location>
</feature>
<protein>
    <submittedName>
        <fullName evidence="3">Uncharacterized protein</fullName>
    </submittedName>
</protein>
<feature type="non-terminal residue" evidence="3">
    <location>
        <position position="1427"/>
    </location>
</feature>
<dbReference type="PANTHER" id="PTHR13037">
    <property type="entry name" value="FORMIN"/>
    <property type="match status" value="1"/>
</dbReference>